<evidence type="ECO:0000313" key="9">
    <source>
        <dbReference type="Proteomes" id="UP000548771"/>
    </source>
</evidence>
<dbReference type="NCBIfam" id="NF041144">
    <property type="entry name" value="expansin_EXLX1"/>
    <property type="match status" value="1"/>
</dbReference>
<feature type="domain" description="Glycoside hydrolase family 5" evidence="6">
    <location>
        <begin position="32"/>
        <end position="219"/>
    </location>
</feature>
<reference evidence="8" key="3">
    <citation type="journal article" date="2020" name="Syst. Appl. Microbiol.">
        <title>Clarifying the taxonomy of the causal agent of bacterial leaf spot of lettuce through a polyphasic approach reveals that Xanthomonas cynarae Trebaol et al. 2000 emend. Timilsina et al. 2019 is a later heterotypic synonym of Xanthomonas hortorum Vauterin et al. 1995.</title>
        <authorList>
            <person name="Moriniere L."/>
            <person name="Burlet A."/>
            <person name="Rosenthal E.R."/>
            <person name="Nesme X."/>
            <person name="Portier P."/>
            <person name="Bull C.T."/>
            <person name="Lavire C."/>
            <person name="Fischer-Le Saux M."/>
            <person name="Bertolla F."/>
        </authorList>
    </citation>
    <scope>NUCLEOTIDE SEQUENCE</scope>
    <source>
        <strain evidence="8">CFBP2533</strain>
    </source>
</reference>
<dbReference type="InterPro" id="IPR051477">
    <property type="entry name" value="Expansin_CellWall"/>
</dbReference>
<dbReference type="SUPFAM" id="SSF51445">
    <property type="entry name" value="(Trans)glycosidases"/>
    <property type="match status" value="1"/>
</dbReference>
<dbReference type="PANTHER" id="PTHR31836">
    <property type="match status" value="1"/>
</dbReference>
<evidence type="ECO:0000256" key="4">
    <source>
        <dbReference type="RuleBase" id="RU361153"/>
    </source>
</evidence>
<dbReference type="AlphaFoldDB" id="A0A6V7C0R0"/>
<evidence type="ECO:0000313" key="8">
    <source>
        <dbReference type="EMBL" id="NMI22704.1"/>
    </source>
</evidence>
<comment type="similarity">
    <text evidence="4">Belongs to the glycosyl hydrolase 5 (cellulase A) family.</text>
</comment>
<dbReference type="InterPro" id="IPR001547">
    <property type="entry name" value="Glyco_hydro_5"/>
</dbReference>
<dbReference type="SUPFAM" id="SSF49590">
    <property type="entry name" value="PHL pollen allergen"/>
    <property type="match status" value="1"/>
</dbReference>
<dbReference type="CDD" id="cd22272">
    <property type="entry name" value="DPBB_EXLX1-like"/>
    <property type="match status" value="1"/>
</dbReference>
<evidence type="ECO:0000256" key="3">
    <source>
        <dbReference type="ARBA" id="ARBA00023295"/>
    </source>
</evidence>
<name>A0A6V7C0R0_9XANT</name>
<dbReference type="Pfam" id="PF00150">
    <property type="entry name" value="Cellulase"/>
    <property type="match status" value="1"/>
</dbReference>
<dbReference type="GO" id="GO:0000272">
    <property type="term" value="P:polysaccharide catabolic process"/>
    <property type="evidence" value="ECO:0007669"/>
    <property type="project" value="InterPro"/>
</dbReference>
<evidence type="ECO:0000313" key="7">
    <source>
        <dbReference type="EMBL" id="CAD0306809.1"/>
    </source>
</evidence>
<dbReference type="GO" id="GO:0004553">
    <property type="term" value="F:hydrolase activity, hydrolyzing O-glycosyl compounds"/>
    <property type="evidence" value="ECO:0007669"/>
    <property type="project" value="InterPro"/>
</dbReference>
<evidence type="ECO:0000259" key="6">
    <source>
        <dbReference type="Pfam" id="PF00150"/>
    </source>
</evidence>
<sequence length="590" mass="61883">MYSRSHLLLAMTLLVPVSALAVQVDAHGQLIDARGQALQLRGVTWPGFDRAALVAAGLRNNTLQQTLDQMQAADINALRVPICAATLQAKPVAAADVAGDPALRGLTSLQLLDAVVRASTQRGMQVLLAFADGGCNDSAPQLGTQQQAWTNGLTTLAARYGTTTGVIGIDLGSSGYRNATWAGSSADADWNRIASRAAATVLKQAPRWVVGVEGVGNNALCSDSARKAPGSNLQPLACVPLRIPAKQLVLMPKLAGPDRDAADAFAAADFPRGLPASWQRDFGTFAADYAVLPVSIGGGLGDGDPRDPAWQQALSGYLASTGMRSAFLGSWEIGNANNGGLLASDSSPRSDKLQILHQAWGLAATTSVSASAKSARTADASNATTWNSTFSGTATYTGSGYSGGAVLLDPIPSTAFITALNPTQMNFDGVKAALAGAYLEVTGPKGKTVVYVTDLYPDGASGGLDLSPNAFAAIGDTVQGRIPISWKIVRAPITGNVQYRIKEGSSRWWAAIQVRNHAYPVVKFEVKQGSTWKSLQKMDYNHFLGEQLGNQPLSIRITDIRGKAIVDTIPGLPEDGNKPVYFEPGNVQFP</sequence>
<dbReference type="Proteomes" id="UP000548771">
    <property type="component" value="Unassembled WGS sequence"/>
</dbReference>
<feature type="chain" id="PRO_5042750313" evidence="5">
    <location>
        <begin position="22"/>
        <end position="590"/>
    </location>
</feature>
<keyword evidence="2 4" id="KW-0378">Hydrolase</keyword>
<dbReference type="PANTHER" id="PTHR31836:SF21">
    <property type="entry name" value="EXPANSIN-LIKE PROTEIN 7"/>
    <property type="match status" value="1"/>
</dbReference>
<dbReference type="RefSeq" id="WP_168958698.1">
    <property type="nucleotide sequence ID" value="NZ_CP098604.1"/>
</dbReference>
<accession>A0A6V7C0R0</accession>
<reference evidence="9" key="2">
    <citation type="journal article" date="2020" name="Syst. Appl. Microbiol.">
        <title>Clarifying the taxonomy of the causal agent of bacterial leaf spot of lettuce through a polyphasic approach reveals that Xanthomonas cynarae Trebaol et al. 2000 emend. Timilsina et al. 2019 is a later heterotypic synonym of Xanthomonas hortorum Vauterin et al. 1995.</title>
        <authorList>
            <person name="Moriniere L."/>
            <person name="Burlet A."/>
            <person name="Rosenthal E.R."/>
            <person name="Nesme X."/>
            <person name="Portier P."/>
            <person name="Bull C.T."/>
            <person name="Lavire C."/>
            <person name="Fischer-Le Saux M."/>
            <person name="Bertolla F."/>
        </authorList>
    </citation>
    <scope>NUCLEOTIDE SEQUENCE [LARGE SCALE GENOMIC DNA]</scope>
    <source>
        <strain evidence="9">CFBP2533</strain>
    </source>
</reference>
<dbReference type="SUPFAM" id="SSF50685">
    <property type="entry name" value="Barwin-like endoglucanases"/>
    <property type="match status" value="1"/>
</dbReference>
<feature type="signal peptide" evidence="5">
    <location>
        <begin position="1"/>
        <end position="21"/>
    </location>
</feature>
<organism evidence="7">
    <name type="scientific">Xanthomonas hortorum pv. pelargonii</name>
    <dbReference type="NCBI Taxonomy" id="453602"/>
    <lineage>
        <taxon>Bacteria</taxon>
        <taxon>Pseudomonadati</taxon>
        <taxon>Pseudomonadota</taxon>
        <taxon>Gammaproteobacteria</taxon>
        <taxon>Lysobacterales</taxon>
        <taxon>Lysobacteraceae</taxon>
        <taxon>Xanthomonas</taxon>
    </lineage>
</organism>
<dbReference type="Gene3D" id="3.20.20.80">
    <property type="entry name" value="Glycosidases"/>
    <property type="match status" value="1"/>
</dbReference>
<reference evidence="7" key="4">
    <citation type="submission" date="2020-07" db="EMBL/GenBank/DDBJ databases">
        <authorList>
            <person name="Pothier F. J."/>
        </authorList>
    </citation>
    <scope>NUCLEOTIDE SEQUENCE</scope>
    <source>
        <strain evidence="7">CFBP 2533</strain>
    </source>
</reference>
<dbReference type="InterPro" id="IPR049818">
    <property type="entry name" value="Expansin_EXLX1-like"/>
</dbReference>
<keyword evidence="1 5" id="KW-0732">Signal</keyword>
<dbReference type="InterPro" id="IPR036908">
    <property type="entry name" value="RlpA-like_sf"/>
</dbReference>
<dbReference type="Gene3D" id="2.40.40.10">
    <property type="entry name" value="RlpA-like domain"/>
    <property type="match status" value="1"/>
</dbReference>
<dbReference type="EMBL" id="SMDX01000015">
    <property type="protein sequence ID" value="NMI22704.1"/>
    <property type="molecule type" value="Genomic_DNA"/>
</dbReference>
<proteinExistence type="inferred from homology"/>
<dbReference type="EMBL" id="LR828261">
    <property type="protein sequence ID" value="CAD0306818.1"/>
    <property type="molecule type" value="Genomic_DNA"/>
</dbReference>
<dbReference type="InterPro" id="IPR017853">
    <property type="entry name" value="GH"/>
</dbReference>
<dbReference type="Gene3D" id="2.60.40.760">
    <property type="entry name" value="Expansin, cellulose-binding-like domain"/>
    <property type="match status" value="1"/>
</dbReference>
<keyword evidence="3 4" id="KW-0326">Glycosidase</keyword>
<evidence type="ECO:0000256" key="2">
    <source>
        <dbReference type="ARBA" id="ARBA00022801"/>
    </source>
</evidence>
<evidence type="ECO:0000256" key="1">
    <source>
        <dbReference type="ARBA" id="ARBA00022729"/>
    </source>
</evidence>
<gene>
    <name evidence="7" type="ORF">CFBP2533_07460</name>
    <name evidence="8" type="ORF">E1J24_12830</name>
</gene>
<evidence type="ECO:0000256" key="5">
    <source>
        <dbReference type="SAM" id="SignalP"/>
    </source>
</evidence>
<protein>
    <submittedName>
        <fullName evidence="8">Cellulase</fullName>
    </submittedName>
</protein>
<reference evidence="8" key="1">
    <citation type="submission" date="2019-03" db="EMBL/GenBank/DDBJ databases">
        <authorList>
            <person name="Moriniere L."/>
            <person name="Burlet A."/>
            <person name="Rosenthal E."/>
            <person name="Portier P."/>
            <person name="Lavire C."/>
            <person name="Nesme X."/>
            <person name="Bull C.T."/>
            <person name="Le Saux M."/>
            <person name="Bertolla F."/>
        </authorList>
    </citation>
    <scope>NUCLEOTIDE SEQUENCE</scope>
    <source>
        <strain evidence="8">CFBP2533</strain>
    </source>
</reference>
<dbReference type="InterPro" id="IPR036749">
    <property type="entry name" value="Expansin_CBD_sf"/>
</dbReference>
<dbReference type="EMBL" id="LR828261">
    <property type="protein sequence ID" value="CAD0306809.1"/>
    <property type="molecule type" value="Genomic_DNA"/>
</dbReference>